<dbReference type="AlphaFoldDB" id="A0A1Z4EGW9"/>
<dbReference type="EMBL" id="AP018164">
    <property type="protein sequence ID" value="BAX92209.1"/>
    <property type="molecule type" value="Genomic_DNA"/>
</dbReference>
<dbReference type="InterPro" id="IPR002645">
    <property type="entry name" value="STAS_dom"/>
</dbReference>
<organism evidence="4 5">
    <name type="scientific">Mycobacterium shigaense</name>
    <dbReference type="NCBI Taxonomy" id="722731"/>
    <lineage>
        <taxon>Bacteria</taxon>
        <taxon>Bacillati</taxon>
        <taxon>Actinomycetota</taxon>
        <taxon>Actinomycetes</taxon>
        <taxon>Mycobacteriales</taxon>
        <taxon>Mycobacteriaceae</taxon>
        <taxon>Mycobacterium</taxon>
        <taxon>Mycobacterium simiae complex</taxon>
    </lineage>
</organism>
<dbReference type="Gene3D" id="3.30.750.24">
    <property type="entry name" value="STAS domain"/>
    <property type="match status" value="1"/>
</dbReference>
<evidence type="ECO:0000259" key="3">
    <source>
        <dbReference type="PROSITE" id="PS50801"/>
    </source>
</evidence>
<dbReference type="SUPFAM" id="SSF52091">
    <property type="entry name" value="SpoIIaa-like"/>
    <property type="match status" value="1"/>
</dbReference>
<keyword evidence="5" id="KW-1185">Reference proteome</keyword>
<name>A0A1Z4EGW9_9MYCO</name>
<protein>
    <recommendedName>
        <fullName evidence="2">Anti-sigma factor antagonist</fullName>
    </recommendedName>
</protein>
<evidence type="ECO:0000256" key="2">
    <source>
        <dbReference type="RuleBase" id="RU003749"/>
    </source>
</evidence>
<reference evidence="5" key="1">
    <citation type="submission" date="2017-06" db="EMBL/GenBank/DDBJ databases">
        <title>Complete Genome Sequence of Mycobacterium shigaense.</title>
        <authorList>
            <person name="Fukano H."/>
            <person name="Yoshida M."/>
            <person name="Kazumi Y."/>
            <person name="Ogura Y."/>
            <person name="Mitarai S."/>
            <person name="Hayashi T."/>
            <person name="Hoshino Y."/>
        </authorList>
    </citation>
    <scope>NUCLEOTIDE SEQUENCE [LARGE SCALE GENOMIC DNA]</scope>
    <source>
        <strain evidence="5">UN-152</strain>
    </source>
</reference>
<sequence>MPWSRLRVSSYLTRVSDPRAQDSTVQRVSDDFLVTRSDTAEAVVLQVSGAVDIITAPSLATHLDAALADTPAVLIVDLTKVDFLSSAGITVLVEAHRLTEGSPTSLRVAADGSATSRPLQIVGVDKIVDLYPTVADAVRGEHP</sequence>
<dbReference type="PROSITE" id="PS50801">
    <property type="entry name" value="STAS"/>
    <property type="match status" value="1"/>
</dbReference>
<dbReference type="Pfam" id="PF01740">
    <property type="entry name" value="STAS"/>
    <property type="match status" value="1"/>
</dbReference>
<dbReference type="InterPro" id="IPR036513">
    <property type="entry name" value="STAS_dom_sf"/>
</dbReference>
<dbReference type="Proteomes" id="UP000217736">
    <property type="component" value="Chromosome"/>
</dbReference>
<accession>A0A1Z4EGW9</accession>
<evidence type="ECO:0000313" key="4">
    <source>
        <dbReference type="EMBL" id="BAX92209.1"/>
    </source>
</evidence>
<feature type="domain" description="STAS" evidence="3">
    <location>
        <begin position="43"/>
        <end position="141"/>
    </location>
</feature>
<gene>
    <name evidence="4" type="ORF">MSG_02060</name>
</gene>
<dbReference type="PANTHER" id="PTHR33495:SF13">
    <property type="entry name" value="ANTI-SIGMA-F FACTOR ANTAGONIST RSFB"/>
    <property type="match status" value="1"/>
</dbReference>
<dbReference type="InterPro" id="IPR003658">
    <property type="entry name" value="Anti-sigma_ant"/>
</dbReference>
<dbReference type="PANTHER" id="PTHR33495">
    <property type="entry name" value="ANTI-SIGMA FACTOR ANTAGONIST TM_1081-RELATED-RELATED"/>
    <property type="match status" value="1"/>
</dbReference>
<evidence type="ECO:0000256" key="1">
    <source>
        <dbReference type="ARBA" id="ARBA00009013"/>
    </source>
</evidence>
<dbReference type="KEGG" id="mshg:MSG_02060"/>
<dbReference type="CDD" id="cd07043">
    <property type="entry name" value="STAS_anti-anti-sigma_factors"/>
    <property type="match status" value="1"/>
</dbReference>
<proteinExistence type="inferred from homology"/>
<evidence type="ECO:0000313" key="5">
    <source>
        <dbReference type="Proteomes" id="UP000217736"/>
    </source>
</evidence>
<comment type="similarity">
    <text evidence="1 2">Belongs to the anti-sigma-factor antagonist family.</text>
</comment>
<dbReference type="GO" id="GO:0043856">
    <property type="term" value="F:anti-sigma factor antagonist activity"/>
    <property type="evidence" value="ECO:0007669"/>
    <property type="project" value="InterPro"/>
</dbReference>
<dbReference type="NCBIfam" id="TIGR00377">
    <property type="entry name" value="ant_ant_sig"/>
    <property type="match status" value="1"/>
</dbReference>